<sequence length="781" mass="84022">MFKSIGKAFVRWLRSKVPAMAVLIVIAGIIVFVLTSAEQSRSFPTSYTPDKAAAYLAGLEFQSGSPSGATMSYGGMTWVQAAQDGDASLWVDPPTGKVALESGGIILTSNPTPEELAEETSKGQNRSNLESPLLFRYQPEGRTADTSSNVTAAKAKVKWRTIDDGIGFQYEMADLGFTVYIEYRLNQGQLVAHIPELGIAENKKNELTSLDVLPYFGAARNDAKDGYLLVPDGPGALIRFGKTVLDNVQPYNFPIYDQDPSAPSGDLLNGDMGSRTGIAYPVFGINRGNGGYIGIVEEGVGKTNIVASPAGIGTGFNQANARMILRRFYEEKISTTKSNFQFEEQLISQSFTSRYVPLGQGASDYVAMAKAYREYLIGHAHAAPLGDPSGPPPLQLNVLLGTKEMNANGSRFVAATTLAEAGRMAEKLKKDGIDAMQVGLEGWQNGGYPGDLPDRFPVASAVGGDAGMKSLAAKLKSLGVPLYLNDALQVAMEKFGNGFSVGKEAARGISGISINPKLFNQSGEASSYYLLNPQRMLNDTIPAAIKGYKKLGVSGVNLLGLGGLVYGDFNAAQYVDRESAIKLEREAMAKLKEASLAVTASGAQELQGGTNGAYAYGLGIAGHLAHFPMDYNYDIVVDEQVPFYPIAVHGLATYSGTEGNLHPDPQVDFLREIEYGALPTYLVTEKNPGTLARTSFSWLYSSQFSVWEPRIAETYRAFEETSSGVWGSFIDNHRKLADGVYETTYAGGRRIWVNYNDADYTAEGHSVKAMSYAVVEKGGAQ</sequence>
<dbReference type="RefSeq" id="WP_161702690.1">
    <property type="nucleotide sequence ID" value="NZ_JAAAMU010000016.1"/>
</dbReference>
<dbReference type="Pfam" id="PF18952">
    <property type="entry name" value="DUF5696"/>
    <property type="match status" value="1"/>
</dbReference>
<evidence type="ECO:0000313" key="2">
    <source>
        <dbReference type="EMBL" id="NBC72074.1"/>
    </source>
</evidence>
<name>A0A7X4YV61_9BACL</name>
<keyword evidence="3" id="KW-1185">Reference proteome</keyword>
<gene>
    <name evidence="2" type="ORF">GT003_24015</name>
</gene>
<dbReference type="OrthoDB" id="9793135at2"/>
<protein>
    <submittedName>
        <fullName evidence="2">Uncharacterized protein</fullName>
    </submittedName>
</protein>
<organism evidence="2 3">
    <name type="scientific">Paenibacillus sacheonensis</name>
    <dbReference type="NCBI Taxonomy" id="742054"/>
    <lineage>
        <taxon>Bacteria</taxon>
        <taxon>Bacillati</taxon>
        <taxon>Bacillota</taxon>
        <taxon>Bacilli</taxon>
        <taxon>Bacillales</taxon>
        <taxon>Paenibacillaceae</taxon>
        <taxon>Paenibacillus</taxon>
    </lineage>
</organism>
<feature type="region of interest" description="Disordered" evidence="1">
    <location>
        <begin position="109"/>
        <end position="130"/>
    </location>
</feature>
<dbReference type="Proteomes" id="UP000558113">
    <property type="component" value="Unassembled WGS sequence"/>
</dbReference>
<accession>A0A7X4YV61</accession>
<reference evidence="2 3" key="1">
    <citation type="submission" date="2020-01" db="EMBL/GenBank/DDBJ databases">
        <title>Paenibacillus soybeanensis sp. nov. isolated from the nodules of soybean (Glycine max(L.) Merr).</title>
        <authorList>
            <person name="Wang H."/>
        </authorList>
    </citation>
    <scope>NUCLEOTIDE SEQUENCE [LARGE SCALE GENOMIC DNA]</scope>
    <source>
        <strain evidence="2 3">DSM 23054</strain>
    </source>
</reference>
<proteinExistence type="predicted"/>
<dbReference type="EMBL" id="JAAAMU010000016">
    <property type="protein sequence ID" value="NBC72074.1"/>
    <property type="molecule type" value="Genomic_DNA"/>
</dbReference>
<dbReference type="InterPro" id="IPR043751">
    <property type="entry name" value="DUF5696"/>
</dbReference>
<comment type="caution">
    <text evidence="2">The sequence shown here is derived from an EMBL/GenBank/DDBJ whole genome shotgun (WGS) entry which is preliminary data.</text>
</comment>
<evidence type="ECO:0000256" key="1">
    <source>
        <dbReference type="SAM" id="MobiDB-lite"/>
    </source>
</evidence>
<dbReference type="AlphaFoldDB" id="A0A7X4YV61"/>
<evidence type="ECO:0000313" key="3">
    <source>
        <dbReference type="Proteomes" id="UP000558113"/>
    </source>
</evidence>
<dbReference type="Gene3D" id="3.20.20.80">
    <property type="entry name" value="Glycosidases"/>
    <property type="match status" value="1"/>
</dbReference>